<keyword evidence="3" id="KW-1185">Reference proteome</keyword>
<dbReference type="RefSeq" id="WP_378486782.1">
    <property type="nucleotide sequence ID" value="NZ_JBHUFB010000013.1"/>
</dbReference>
<feature type="compositionally biased region" description="Low complexity" evidence="1">
    <location>
        <begin position="181"/>
        <end position="191"/>
    </location>
</feature>
<protein>
    <recommendedName>
        <fullName evidence="4">EVE domain-containing protein</fullName>
    </recommendedName>
</protein>
<gene>
    <name evidence="2" type="ORF">ACFSJG_19005</name>
</gene>
<name>A0ABW4P791_9NOCA</name>
<accession>A0ABW4P791</accession>
<dbReference type="EMBL" id="JBHUFB010000013">
    <property type="protein sequence ID" value="MFD1814310.1"/>
    <property type="molecule type" value="Genomic_DNA"/>
</dbReference>
<reference evidence="3" key="1">
    <citation type="journal article" date="2019" name="Int. J. Syst. Evol. Microbiol.">
        <title>The Global Catalogue of Microorganisms (GCM) 10K type strain sequencing project: providing services to taxonomists for standard genome sequencing and annotation.</title>
        <authorList>
            <consortium name="The Broad Institute Genomics Platform"/>
            <consortium name="The Broad Institute Genome Sequencing Center for Infectious Disease"/>
            <person name="Wu L."/>
            <person name="Ma J."/>
        </authorList>
    </citation>
    <scope>NUCLEOTIDE SEQUENCE [LARGE SCALE GENOMIC DNA]</scope>
    <source>
        <strain evidence="3">DT72</strain>
    </source>
</reference>
<dbReference type="SUPFAM" id="SSF88697">
    <property type="entry name" value="PUA domain-like"/>
    <property type="match status" value="1"/>
</dbReference>
<sequence>MAVSRSDVGCWIVKCNPSVWDWFGGRAVTGPDPQVCESNWSMSPASARPALVRRGDLIALWVTGPKNPGVHEIGVVTSDGVLDWPDGFDAEHAVDLEKIAAPCLGVEFTAVRLTPTTYVPRSEILAAPGLARCEQIRAPRMPNPGYLTPDETAALTDLVAARVGAAVLTQVGWGRGQCPATTSDSSTSTGSFAPGRNR</sequence>
<organism evidence="2 3">
    <name type="scientific">Rhodococcus gannanensis</name>
    <dbReference type="NCBI Taxonomy" id="1960308"/>
    <lineage>
        <taxon>Bacteria</taxon>
        <taxon>Bacillati</taxon>
        <taxon>Actinomycetota</taxon>
        <taxon>Actinomycetes</taxon>
        <taxon>Mycobacteriales</taxon>
        <taxon>Nocardiaceae</taxon>
        <taxon>Rhodococcus</taxon>
    </lineage>
</organism>
<comment type="caution">
    <text evidence="2">The sequence shown here is derived from an EMBL/GenBank/DDBJ whole genome shotgun (WGS) entry which is preliminary data.</text>
</comment>
<dbReference type="InterPro" id="IPR015947">
    <property type="entry name" value="PUA-like_sf"/>
</dbReference>
<dbReference type="Proteomes" id="UP001597286">
    <property type="component" value="Unassembled WGS sequence"/>
</dbReference>
<feature type="region of interest" description="Disordered" evidence="1">
    <location>
        <begin position="176"/>
        <end position="198"/>
    </location>
</feature>
<evidence type="ECO:0000313" key="2">
    <source>
        <dbReference type="EMBL" id="MFD1814310.1"/>
    </source>
</evidence>
<proteinExistence type="predicted"/>
<evidence type="ECO:0008006" key="4">
    <source>
        <dbReference type="Google" id="ProtNLM"/>
    </source>
</evidence>
<evidence type="ECO:0000256" key="1">
    <source>
        <dbReference type="SAM" id="MobiDB-lite"/>
    </source>
</evidence>
<evidence type="ECO:0000313" key="3">
    <source>
        <dbReference type="Proteomes" id="UP001597286"/>
    </source>
</evidence>